<keyword evidence="2" id="KW-1185">Reference proteome</keyword>
<reference evidence="1 2" key="1">
    <citation type="journal article" date="2005" name="Proc. Natl. Acad. Sci. U.S.A.">
        <title>The genome of Salinibacter ruber: convergence and gene exchange among hyperhalophilic bacteria and archaea.</title>
        <authorList>
            <person name="Mongodin E.F."/>
            <person name="Nelson K.E."/>
            <person name="Daugherty S."/>
            <person name="Deboy R.T."/>
            <person name="Wister J."/>
            <person name="Khouri H."/>
            <person name="Weidman J."/>
            <person name="Walsh D.A."/>
            <person name="Papke R.T."/>
            <person name="Sanchez Perez G."/>
            <person name="Sharma A.K."/>
            <person name="Nesbo C.L."/>
            <person name="MacLeod D."/>
            <person name="Bapteste E."/>
            <person name="Doolittle W.F."/>
            <person name="Charlebois R.L."/>
            <person name="Legault B."/>
            <person name="Rodriguez-Valera F."/>
        </authorList>
    </citation>
    <scope>NUCLEOTIDE SEQUENCE [LARGE SCALE GENOMIC DNA]</scope>
    <source>
        <strain evidence="2">DSM 13855 / CECT 5946 / M31</strain>
    </source>
</reference>
<dbReference type="Proteomes" id="UP000008674">
    <property type="component" value="Chromosome"/>
</dbReference>
<organism evidence="1 2">
    <name type="scientific">Salinibacter ruber (strain DSM 13855 / M31)</name>
    <dbReference type="NCBI Taxonomy" id="309807"/>
    <lineage>
        <taxon>Bacteria</taxon>
        <taxon>Pseudomonadati</taxon>
        <taxon>Rhodothermota</taxon>
        <taxon>Rhodothermia</taxon>
        <taxon>Rhodothermales</taxon>
        <taxon>Salinibacteraceae</taxon>
        <taxon>Salinibacter</taxon>
    </lineage>
</organism>
<evidence type="ECO:0000313" key="1">
    <source>
        <dbReference type="EMBL" id="ABC43914.1"/>
    </source>
</evidence>
<dbReference type="AlphaFoldDB" id="Q2S057"/>
<dbReference type="EnsemblBacteria" id="ABC43914">
    <property type="protein sequence ID" value="ABC43914"/>
    <property type="gene ID" value="SRU_2323"/>
</dbReference>
<proteinExistence type="predicted"/>
<accession>Q2S057</accession>
<gene>
    <name evidence="1" type="ordered locus">SRU_2323</name>
</gene>
<name>Q2S057_SALRD</name>
<protein>
    <submittedName>
        <fullName evidence="1">Uncharacterized protein</fullName>
    </submittedName>
</protein>
<dbReference type="KEGG" id="sru:SRU_2323"/>
<dbReference type="eggNOG" id="ENOG5032NAZ">
    <property type="taxonomic scope" value="Bacteria"/>
</dbReference>
<evidence type="ECO:0000313" key="2">
    <source>
        <dbReference type="Proteomes" id="UP000008674"/>
    </source>
</evidence>
<dbReference type="OrthoDB" id="9810810at2"/>
<dbReference type="PATRIC" id="fig|309807.25.peg.2419"/>
<dbReference type="EMBL" id="CP000159">
    <property type="protein sequence ID" value="ABC43914.1"/>
    <property type="molecule type" value="Genomic_DNA"/>
</dbReference>
<dbReference type="PROSITE" id="PS51257">
    <property type="entry name" value="PROKAR_LIPOPROTEIN"/>
    <property type="match status" value="1"/>
</dbReference>
<sequence length="189" mass="20363">MTVSRVSGTIDEERPTSSASYFTLVSLTACSRMHSLPRTILAALLVGLCVGALPAQAQRTSGAAGLGVQAGEPSGVTLKIYNADAPSYDFLAAWSFNDFVFLNAHALFEHRLSAQNIEQPVHWFVGPGAYVGVYDEAQSEAGLGVSGRVGLDILIDERFEIYIQATPRFELVRETEPSIGGGLGLRYYF</sequence>
<dbReference type="HOGENOM" id="CLU_1676618_0_0_10"/>